<dbReference type="Gene3D" id="3.60.15.10">
    <property type="entry name" value="Ribonuclease Z/Hydroxyacylglutathione hydrolase-like"/>
    <property type="match status" value="1"/>
</dbReference>
<dbReference type="Proteomes" id="UP000233256">
    <property type="component" value="Unassembled WGS sequence"/>
</dbReference>
<dbReference type="PANTHER" id="PTHR43546:SF3">
    <property type="entry name" value="UPF0173 METAL-DEPENDENT HYDROLASE MJ1163"/>
    <property type="match status" value="1"/>
</dbReference>
<dbReference type="PANTHER" id="PTHR43546">
    <property type="entry name" value="UPF0173 METAL-DEPENDENT HYDROLASE MJ1163-RELATED"/>
    <property type="match status" value="1"/>
</dbReference>
<proteinExistence type="predicted"/>
<evidence type="ECO:0000313" key="1">
    <source>
        <dbReference type="EMBL" id="PKK88177.1"/>
    </source>
</evidence>
<dbReference type="GO" id="GO:0016787">
    <property type="term" value="F:hydrolase activity"/>
    <property type="evidence" value="ECO:0007669"/>
    <property type="project" value="UniProtKB-KW"/>
</dbReference>
<dbReference type="SUPFAM" id="SSF56281">
    <property type="entry name" value="Metallo-hydrolase/oxidoreductase"/>
    <property type="match status" value="1"/>
</dbReference>
<dbReference type="AlphaFoldDB" id="A0A2N1PIK4"/>
<evidence type="ECO:0000313" key="2">
    <source>
        <dbReference type="Proteomes" id="UP000233256"/>
    </source>
</evidence>
<gene>
    <name evidence="1" type="ORF">CVV64_19935</name>
</gene>
<dbReference type="EMBL" id="PGXC01000060">
    <property type="protein sequence ID" value="PKK88177.1"/>
    <property type="molecule type" value="Genomic_DNA"/>
</dbReference>
<name>A0A2N1PIK4_9BACT</name>
<sequence length="279" mass="31000">MKINSIVNVLCSAVFCPILLILLPVCLTGFGLPVSVMAADFEKDTLNTSMGDLTITFIGHGTVMLQVGDLTVHVDPWSKLADYRTLPPADLILVTHHHGDHLDLNAIEALYKRSKVISQMVSTVVVMPEKCAQTLLEKVAAENRLPNSLYADNGFVKNIMGITIEAVPAYNMVNKRPDGNFYHLRGEGNGYILTIGNRRIYIAGDTEDIPEMAEFADIYCAFLPMNLPYTMTPEMAARAAGTIKPKILYPYHFGETDTQKLVELLKEEKGIEVRLRKMK</sequence>
<dbReference type="InterPro" id="IPR036866">
    <property type="entry name" value="RibonucZ/Hydroxyglut_hydro"/>
</dbReference>
<keyword evidence="1" id="KW-0378">Hydrolase</keyword>
<comment type="caution">
    <text evidence="1">The sequence shown here is derived from an EMBL/GenBank/DDBJ whole genome shotgun (WGS) entry which is preliminary data.</text>
</comment>
<reference evidence="1 2" key="1">
    <citation type="journal article" date="2017" name="ISME J.">
        <title>Potential for microbial H2 and metal transformations associated with novel bacteria and archaea in deep terrestrial subsurface sediments.</title>
        <authorList>
            <person name="Hernsdorf A.W."/>
            <person name="Amano Y."/>
            <person name="Miyakawa K."/>
            <person name="Ise K."/>
            <person name="Suzuki Y."/>
            <person name="Anantharaman K."/>
            <person name="Probst A."/>
            <person name="Burstein D."/>
            <person name="Thomas B.C."/>
            <person name="Banfield J.F."/>
        </authorList>
    </citation>
    <scope>NUCLEOTIDE SEQUENCE [LARGE SCALE GENOMIC DNA]</scope>
    <source>
        <strain evidence="1">HGW-Wallbacteria-1</strain>
    </source>
</reference>
<accession>A0A2N1PIK4</accession>
<protein>
    <submittedName>
        <fullName evidence="1">Metal-dependent hydrolase</fullName>
    </submittedName>
</protein>
<dbReference type="InterPro" id="IPR050114">
    <property type="entry name" value="UPF0173_UPF0282_UlaG_hydrolase"/>
</dbReference>
<organism evidence="1 2">
    <name type="scientific">Candidatus Wallbacteria bacterium HGW-Wallbacteria-1</name>
    <dbReference type="NCBI Taxonomy" id="2013854"/>
    <lineage>
        <taxon>Bacteria</taxon>
        <taxon>Candidatus Walliibacteriota</taxon>
    </lineage>
</organism>
<dbReference type="Pfam" id="PF13483">
    <property type="entry name" value="Lactamase_B_3"/>
    <property type="match status" value="1"/>
</dbReference>